<dbReference type="EMBL" id="QJNU01000013">
    <property type="protein sequence ID" value="RYP10761.1"/>
    <property type="molecule type" value="Genomic_DNA"/>
</dbReference>
<evidence type="ECO:0000256" key="3">
    <source>
        <dbReference type="SAM" id="SignalP"/>
    </source>
</evidence>
<feature type="region of interest" description="Disordered" evidence="1">
    <location>
        <begin position="140"/>
        <end position="182"/>
    </location>
</feature>
<feature type="transmembrane region" description="Helical" evidence="2">
    <location>
        <begin position="190"/>
        <end position="212"/>
    </location>
</feature>
<dbReference type="STRING" id="155417.A0A4Q4TTJ7"/>
<organism evidence="4 5">
    <name type="scientific">Monosporascus ibericus</name>
    <dbReference type="NCBI Taxonomy" id="155417"/>
    <lineage>
        <taxon>Eukaryota</taxon>
        <taxon>Fungi</taxon>
        <taxon>Dikarya</taxon>
        <taxon>Ascomycota</taxon>
        <taxon>Pezizomycotina</taxon>
        <taxon>Sordariomycetes</taxon>
        <taxon>Xylariomycetidae</taxon>
        <taxon>Xylariales</taxon>
        <taxon>Xylariales incertae sedis</taxon>
        <taxon>Monosporascus</taxon>
    </lineage>
</organism>
<proteinExistence type="predicted"/>
<feature type="compositionally biased region" description="Low complexity" evidence="1">
    <location>
        <begin position="167"/>
        <end position="182"/>
    </location>
</feature>
<dbReference type="OrthoDB" id="5367645at2759"/>
<name>A0A4Q4TTJ7_9PEZI</name>
<evidence type="ECO:0000256" key="1">
    <source>
        <dbReference type="SAM" id="MobiDB-lite"/>
    </source>
</evidence>
<feature type="compositionally biased region" description="Low complexity" evidence="1">
    <location>
        <begin position="140"/>
        <end position="156"/>
    </location>
</feature>
<keyword evidence="3" id="KW-0732">Signal</keyword>
<accession>A0A4Q4TTJ7</accession>
<comment type="caution">
    <text evidence="4">The sequence shown here is derived from an EMBL/GenBank/DDBJ whole genome shotgun (WGS) entry which is preliminary data.</text>
</comment>
<dbReference type="AlphaFoldDB" id="A0A4Q4TTJ7"/>
<sequence>MKYALVCLAVGLLRLSRLAWAQINPNDPDHGVRWVYPPRSESLTFHYLDTVQVVWTSYFDEPLLYTFCLSGSDNVIQKTLDQVEPFNGSHAIQLAWTDDGSPCWFNLRPNTSAGYGSNSVQWNYELSQRSLTTLGPELLSTTASESSSTTPSSTTSLVATGPATVLTPAGTDAPSSSPAASTGLGTGAQAGIGIGIGLGGLGLGAVGAVWFMRRRKTATAVSDSDSTPASAPYYHGYDHPQGGPGYGPSPAAYHDPAKASPEMAYTHAPQEMADTPIPQELGAEHRPVELPATFDRRDLGPAMTGLVMPFLSMFADN</sequence>
<keyword evidence="2" id="KW-0472">Membrane</keyword>
<keyword evidence="5" id="KW-1185">Reference proteome</keyword>
<evidence type="ECO:0000313" key="5">
    <source>
        <dbReference type="Proteomes" id="UP000293360"/>
    </source>
</evidence>
<gene>
    <name evidence="4" type="ORF">DL764_000457</name>
</gene>
<evidence type="ECO:0000313" key="4">
    <source>
        <dbReference type="EMBL" id="RYP10761.1"/>
    </source>
</evidence>
<reference evidence="4 5" key="1">
    <citation type="submission" date="2018-06" db="EMBL/GenBank/DDBJ databases">
        <title>Complete Genomes of Monosporascus.</title>
        <authorList>
            <person name="Robinson A.J."/>
            <person name="Natvig D.O."/>
        </authorList>
    </citation>
    <scope>NUCLEOTIDE SEQUENCE [LARGE SCALE GENOMIC DNA]</scope>
    <source>
        <strain evidence="4 5">CBS 110550</strain>
    </source>
</reference>
<evidence type="ECO:0000256" key="2">
    <source>
        <dbReference type="SAM" id="Phobius"/>
    </source>
</evidence>
<keyword evidence="2" id="KW-1133">Transmembrane helix</keyword>
<evidence type="ECO:0008006" key="6">
    <source>
        <dbReference type="Google" id="ProtNLM"/>
    </source>
</evidence>
<protein>
    <recommendedName>
        <fullName evidence="6">Mid2 domain-containing protein</fullName>
    </recommendedName>
</protein>
<feature type="chain" id="PRO_5020975557" description="Mid2 domain-containing protein" evidence="3">
    <location>
        <begin position="22"/>
        <end position="317"/>
    </location>
</feature>
<dbReference type="Proteomes" id="UP000293360">
    <property type="component" value="Unassembled WGS sequence"/>
</dbReference>
<keyword evidence="2" id="KW-0812">Transmembrane</keyword>
<feature type="signal peptide" evidence="3">
    <location>
        <begin position="1"/>
        <end position="21"/>
    </location>
</feature>